<evidence type="ECO:0000313" key="5">
    <source>
        <dbReference type="Proteomes" id="UP000265750"/>
    </source>
</evidence>
<dbReference type="InterPro" id="IPR036691">
    <property type="entry name" value="Endo/exonu/phosph_ase_sf"/>
</dbReference>
<reference evidence="5" key="1">
    <citation type="submission" date="2018-09" db="EMBL/GenBank/DDBJ databases">
        <authorList>
            <person name="Tuo L."/>
        </authorList>
    </citation>
    <scope>NUCLEOTIDE SEQUENCE [LARGE SCALE GENOMIC DNA]</scope>
    <source>
        <strain evidence="5">M2BS4Y-1</strain>
    </source>
</reference>
<dbReference type="InterPro" id="IPR005135">
    <property type="entry name" value="Endo/exonuclease/phosphatase"/>
</dbReference>
<dbReference type="RefSeq" id="WP_119541471.1">
    <property type="nucleotide sequence ID" value="NZ_QYRN01000012.1"/>
</dbReference>
<comment type="caution">
    <text evidence="4">The sequence shown here is derived from an EMBL/GenBank/DDBJ whole genome shotgun (WGS) entry which is preliminary data.</text>
</comment>
<keyword evidence="2" id="KW-1133">Transmembrane helix</keyword>
<feature type="region of interest" description="Disordered" evidence="1">
    <location>
        <begin position="341"/>
        <end position="383"/>
    </location>
</feature>
<accession>A0A3A1WEW8</accession>
<keyword evidence="2" id="KW-0812">Transmembrane</keyword>
<dbReference type="AlphaFoldDB" id="A0A3A1WEW8"/>
<sequence length="383" mass="42224">MSASTLRRLAWLAIATLAVLAFAATFLPLLPTDAWWVRYLDYPRLQITAAMLVLLAACLLVPGRRRTRAPVALLLALALGRNAVLLAPYLLPPLAGWPAPAVAQARDCPADRRLRILSVNVQMGNHHDHRLIEMVRRVDPDVAWFQETDAWWERELAPLSAALPHGLSEAQPNYYGIHLFSRLPLENGEVRNLTNSRNPSAFATAVLPSGDRVRLYAIHPRPPQVGQSTAERDAQMMAMALEAHGDTLPYVAMGDMNTVPWERIADRMKRIGGFADPRVGRGLLVTWNANSALLKWPLDHVMPGPDWTLSRLEVLPRFGSDHHPLLAELCLRPAGGARSRASAAELEEARRTVRRGQGRAVDRDASQPPGTSDANEGGTARED</sequence>
<name>A0A3A1WEW8_9HYPH</name>
<evidence type="ECO:0000256" key="1">
    <source>
        <dbReference type="SAM" id="MobiDB-lite"/>
    </source>
</evidence>
<keyword evidence="5" id="KW-1185">Reference proteome</keyword>
<dbReference type="Pfam" id="PF03372">
    <property type="entry name" value="Exo_endo_phos"/>
    <property type="match status" value="1"/>
</dbReference>
<organism evidence="4 5">
    <name type="scientific">Aureimonas flava</name>
    <dbReference type="NCBI Taxonomy" id="2320271"/>
    <lineage>
        <taxon>Bacteria</taxon>
        <taxon>Pseudomonadati</taxon>
        <taxon>Pseudomonadota</taxon>
        <taxon>Alphaproteobacteria</taxon>
        <taxon>Hyphomicrobiales</taxon>
        <taxon>Aurantimonadaceae</taxon>
        <taxon>Aureimonas</taxon>
    </lineage>
</organism>
<dbReference type="SUPFAM" id="SSF56219">
    <property type="entry name" value="DNase I-like"/>
    <property type="match status" value="1"/>
</dbReference>
<evidence type="ECO:0000313" key="4">
    <source>
        <dbReference type="EMBL" id="RIX97980.1"/>
    </source>
</evidence>
<protein>
    <recommendedName>
        <fullName evidence="3">Endonuclease/exonuclease/phosphatase domain-containing protein</fullName>
    </recommendedName>
</protein>
<keyword evidence="2" id="KW-0472">Membrane</keyword>
<gene>
    <name evidence="4" type="ORF">D3218_18020</name>
</gene>
<feature type="domain" description="Endonuclease/exonuclease/phosphatase" evidence="3">
    <location>
        <begin position="117"/>
        <end position="322"/>
    </location>
</feature>
<feature type="transmembrane region" description="Helical" evidence="2">
    <location>
        <begin position="71"/>
        <end position="91"/>
    </location>
</feature>
<dbReference type="Proteomes" id="UP000265750">
    <property type="component" value="Unassembled WGS sequence"/>
</dbReference>
<feature type="transmembrane region" description="Helical" evidence="2">
    <location>
        <begin position="47"/>
        <end position="64"/>
    </location>
</feature>
<proteinExistence type="predicted"/>
<dbReference type="Gene3D" id="3.60.10.10">
    <property type="entry name" value="Endonuclease/exonuclease/phosphatase"/>
    <property type="match status" value="1"/>
</dbReference>
<evidence type="ECO:0000256" key="2">
    <source>
        <dbReference type="SAM" id="Phobius"/>
    </source>
</evidence>
<dbReference type="EMBL" id="QYRN01000012">
    <property type="protein sequence ID" value="RIX97980.1"/>
    <property type="molecule type" value="Genomic_DNA"/>
</dbReference>
<dbReference type="GO" id="GO:0003824">
    <property type="term" value="F:catalytic activity"/>
    <property type="evidence" value="ECO:0007669"/>
    <property type="project" value="InterPro"/>
</dbReference>
<dbReference type="OrthoDB" id="9796594at2"/>
<evidence type="ECO:0000259" key="3">
    <source>
        <dbReference type="Pfam" id="PF03372"/>
    </source>
</evidence>